<evidence type="ECO:0000256" key="3">
    <source>
        <dbReference type="SAM" id="MobiDB-lite"/>
    </source>
</evidence>
<dbReference type="PANTHER" id="PTHR42648:SF32">
    <property type="entry name" value="RIBONUCLEASE H-LIKE DOMAIN, GAG-PRE-INTEGRASE DOMAIN PROTEIN-RELATED"/>
    <property type="match status" value="1"/>
</dbReference>
<dbReference type="InterPro" id="IPR039537">
    <property type="entry name" value="Retrotran_Ty1/copia-like"/>
</dbReference>
<reference evidence="5" key="1">
    <citation type="journal article" date="2022" name="Int. J. Mol. Sci.">
        <title>Draft Genome of Tanacetum Coccineum: Genomic Comparison of Closely Related Tanacetum-Family Plants.</title>
        <authorList>
            <person name="Yamashiro T."/>
            <person name="Shiraishi A."/>
            <person name="Nakayama K."/>
            <person name="Satake H."/>
        </authorList>
    </citation>
    <scope>NUCLEOTIDE SEQUENCE</scope>
</reference>
<keyword evidence="1" id="KW-0862">Zinc</keyword>
<proteinExistence type="predicted"/>
<dbReference type="Pfam" id="PF00098">
    <property type="entry name" value="zf-CCHC"/>
    <property type="match status" value="1"/>
</dbReference>
<sequence length="1006" mass="113162">MKNLLHLAQSTNRAVNTAHGVTTTSTQVTAVNSTTIDNLSDAVICAFVANQPNSPQLDNEDLKQINPDDLEKMDLRWQMAMLTMRERRFLKNARRKLTVNGTKTIGFDKSKVECYNCYKRGHFARECRAPRNQENRNRENTRRAVPVETTTSNSLISCDGLGDYDWSDQAEESPTNFALMAYSSISSNFEISTDSNWSSSCLENVKILKEQNEQLLKDLRTSKINAITYKTGLEYVKARLLVYKKNKSVYKEDIKLLKREIYLKEVTITELRRKLELAQKQKDEIQLTVENFENSSKNLSKLLDCQIVDKCKTGLGYNVVPHPYTGNFMPPKPDLSLSGLEEFVNEPIVSEPGVKKPVVETSEAKASADKPKAVKKNNGALIIKDWVSDSEEEDVPQAKKEKKTVKSSFSKIEFVKSKEQVKTHRKTIKQGSNFEMINKACYVCGSFDHLQYDCNNHQRQFNNKKMVKPVWNYTQRVNHQNFSRMTHPSPKRNMVPKAVLMRSGLVSLTTARPVNTAQPKTIVNSARPMTNVFNKAHSTVRRPINNKTATKNSNFNKRVNTVSGKNVNTARPKVVVNAARPKAVLNVVKGNQVNAVKASACWVWKPKTKGNPQMDLQDQGVIDSGCSRHMTGNMSYLTDFEEIDGGYVAFGGNPKGGKITGRAERKNRTLIEAARTMLADSKLPTTFWAEAVNTACYVQNRVLVTKPHNKTPYELFLGRKPALGFMRPFGCLVTILNTIDHLGKFDGKVDEGFFVRYSINSKAFRVFNSRTRIVEENLHVQFSENTPNIVGSGPNWLFDIDALIKLMNYKPVVIGNQSNSNACTKACDDAGKARMETVPGKDYILLPFCPVDLPFSENSKSSPDVGFKRLGDNEKKITKEPGKEGGDLSNKNDSVNNTNNVNTVNSTVNTASIEVNDVSSNISIELPNDLNMPELEDILYSDDYEDVGTEADMNNLNTFMHVSPIPTTRIHKYYPVEQIIRDMNSTPQTRRITKNLEEHGLFSSVQ</sequence>
<evidence type="ECO:0000259" key="4">
    <source>
        <dbReference type="PROSITE" id="PS50158"/>
    </source>
</evidence>
<feature type="region of interest" description="Disordered" evidence="3">
    <location>
        <begin position="859"/>
        <end position="897"/>
    </location>
</feature>
<feature type="coiled-coil region" evidence="2">
    <location>
        <begin position="268"/>
        <end position="295"/>
    </location>
</feature>
<dbReference type="InterPro" id="IPR012337">
    <property type="entry name" value="RNaseH-like_sf"/>
</dbReference>
<evidence type="ECO:0000313" key="6">
    <source>
        <dbReference type="Proteomes" id="UP001151760"/>
    </source>
</evidence>
<dbReference type="Proteomes" id="UP001151760">
    <property type="component" value="Unassembled WGS sequence"/>
</dbReference>
<protein>
    <submittedName>
        <fullName evidence="5">Ribonuclease H-like domain-containing protein</fullName>
    </submittedName>
</protein>
<comment type="caution">
    <text evidence="5">The sequence shown here is derived from an EMBL/GenBank/DDBJ whole genome shotgun (WGS) entry which is preliminary data.</text>
</comment>
<feature type="compositionally biased region" description="Basic and acidic residues" evidence="3">
    <location>
        <begin position="866"/>
        <end position="886"/>
    </location>
</feature>
<gene>
    <name evidence="5" type="ORF">Tco_0874221</name>
</gene>
<evidence type="ECO:0000313" key="5">
    <source>
        <dbReference type="EMBL" id="GJT15515.1"/>
    </source>
</evidence>
<keyword evidence="2" id="KW-0175">Coiled coil</keyword>
<evidence type="ECO:0000256" key="2">
    <source>
        <dbReference type="SAM" id="Coils"/>
    </source>
</evidence>
<dbReference type="InterPro" id="IPR057670">
    <property type="entry name" value="SH3_retrovirus"/>
</dbReference>
<feature type="domain" description="CCHC-type" evidence="4">
    <location>
        <begin position="114"/>
        <end position="128"/>
    </location>
</feature>
<dbReference type="InterPro" id="IPR001878">
    <property type="entry name" value="Znf_CCHC"/>
</dbReference>
<dbReference type="InterPro" id="IPR036875">
    <property type="entry name" value="Znf_CCHC_sf"/>
</dbReference>
<dbReference type="PROSITE" id="PS50158">
    <property type="entry name" value="ZF_CCHC"/>
    <property type="match status" value="1"/>
</dbReference>
<keyword evidence="1" id="KW-0863">Zinc-finger</keyword>
<organism evidence="5 6">
    <name type="scientific">Tanacetum coccineum</name>
    <dbReference type="NCBI Taxonomy" id="301880"/>
    <lineage>
        <taxon>Eukaryota</taxon>
        <taxon>Viridiplantae</taxon>
        <taxon>Streptophyta</taxon>
        <taxon>Embryophyta</taxon>
        <taxon>Tracheophyta</taxon>
        <taxon>Spermatophyta</taxon>
        <taxon>Magnoliopsida</taxon>
        <taxon>eudicotyledons</taxon>
        <taxon>Gunneridae</taxon>
        <taxon>Pentapetalae</taxon>
        <taxon>asterids</taxon>
        <taxon>campanulids</taxon>
        <taxon>Asterales</taxon>
        <taxon>Asteraceae</taxon>
        <taxon>Asteroideae</taxon>
        <taxon>Anthemideae</taxon>
        <taxon>Anthemidinae</taxon>
        <taxon>Tanacetum</taxon>
    </lineage>
</organism>
<keyword evidence="6" id="KW-1185">Reference proteome</keyword>
<name>A0ABQ5BL18_9ASTR</name>
<dbReference type="SMART" id="SM00343">
    <property type="entry name" value="ZnF_C2HC"/>
    <property type="match status" value="2"/>
</dbReference>
<dbReference type="SUPFAM" id="SSF53098">
    <property type="entry name" value="Ribonuclease H-like"/>
    <property type="match status" value="1"/>
</dbReference>
<reference evidence="5" key="2">
    <citation type="submission" date="2022-01" db="EMBL/GenBank/DDBJ databases">
        <authorList>
            <person name="Yamashiro T."/>
            <person name="Shiraishi A."/>
            <person name="Satake H."/>
            <person name="Nakayama K."/>
        </authorList>
    </citation>
    <scope>NUCLEOTIDE SEQUENCE</scope>
</reference>
<dbReference type="EMBL" id="BQNB010013402">
    <property type="protein sequence ID" value="GJT15515.1"/>
    <property type="molecule type" value="Genomic_DNA"/>
</dbReference>
<dbReference type="InterPro" id="IPR036397">
    <property type="entry name" value="RNaseH_sf"/>
</dbReference>
<dbReference type="Pfam" id="PF25597">
    <property type="entry name" value="SH3_retrovirus"/>
    <property type="match status" value="1"/>
</dbReference>
<dbReference type="SUPFAM" id="SSF57756">
    <property type="entry name" value="Retrovirus zinc finger-like domains"/>
    <property type="match status" value="1"/>
</dbReference>
<dbReference type="PANTHER" id="PTHR42648">
    <property type="entry name" value="TRANSPOSASE, PUTATIVE-RELATED"/>
    <property type="match status" value="1"/>
</dbReference>
<dbReference type="Gene3D" id="4.10.60.10">
    <property type="entry name" value="Zinc finger, CCHC-type"/>
    <property type="match status" value="1"/>
</dbReference>
<accession>A0ABQ5BL18</accession>
<evidence type="ECO:0000256" key="1">
    <source>
        <dbReference type="PROSITE-ProRule" id="PRU00047"/>
    </source>
</evidence>
<dbReference type="Gene3D" id="3.30.420.10">
    <property type="entry name" value="Ribonuclease H-like superfamily/Ribonuclease H"/>
    <property type="match status" value="1"/>
</dbReference>
<keyword evidence="1" id="KW-0479">Metal-binding</keyword>